<organism evidence="2 3">
    <name type="scientific">Fluviispira sanaruensis</name>
    <dbReference type="NCBI Taxonomy" id="2493639"/>
    <lineage>
        <taxon>Bacteria</taxon>
        <taxon>Pseudomonadati</taxon>
        <taxon>Bdellovibrionota</taxon>
        <taxon>Oligoflexia</taxon>
        <taxon>Silvanigrellales</taxon>
        <taxon>Silvanigrellaceae</taxon>
        <taxon>Fluviispira</taxon>
    </lineage>
</organism>
<dbReference type="Pfam" id="PF02580">
    <property type="entry name" value="Tyr_Deacylase"/>
    <property type="match status" value="1"/>
</dbReference>
<comment type="similarity">
    <text evidence="1">Belongs to the DTD family.</text>
</comment>
<dbReference type="InterPro" id="IPR023509">
    <property type="entry name" value="DTD-like_sf"/>
</dbReference>
<dbReference type="OrthoDB" id="5293629at2"/>
<dbReference type="KEGG" id="sbf:JCM31447_17730"/>
<reference evidence="2 3" key="1">
    <citation type="submission" date="2018-12" db="EMBL/GenBank/DDBJ databases">
        <title>Rubrispira sanarue gen. nov., sp., nov., a member of the order Silvanigrellales, isolated from a brackish lake in Hamamatsu Japan.</title>
        <authorList>
            <person name="Maejima Y."/>
            <person name="Iino T."/>
            <person name="Muraguchi Y."/>
            <person name="Fukuda K."/>
            <person name="Nojiri H."/>
            <person name="Ohkuma M."/>
            <person name="Moriuchi R."/>
            <person name="Dohra H."/>
            <person name="Kimbara K."/>
            <person name="Shintani M."/>
        </authorList>
    </citation>
    <scope>NUCLEOTIDE SEQUENCE [LARGE SCALE GENOMIC DNA]</scope>
    <source>
        <strain evidence="2 3">RF1110005</strain>
    </source>
</reference>
<dbReference type="Proteomes" id="UP000291236">
    <property type="component" value="Chromosome"/>
</dbReference>
<dbReference type="InterPro" id="IPR003732">
    <property type="entry name" value="Daa-tRNA_deacyls_DTD"/>
</dbReference>
<dbReference type="GO" id="GO:0005737">
    <property type="term" value="C:cytoplasm"/>
    <property type="evidence" value="ECO:0007669"/>
    <property type="project" value="InterPro"/>
</dbReference>
<dbReference type="SUPFAM" id="SSF69500">
    <property type="entry name" value="DTD-like"/>
    <property type="match status" value="1"/>
</dbReference>
<evidence type="ECO:0000313" key="3">
    <source>
        <dbReference type="Proteomes" id="UP000291236"/>
    </source>
</evidence>
<dbReference type="EMBL" id="AP019368">
    <property type="protein sequence ID" value="BBH53330.1"/>
    <property type="molecule type" value="Genomic_DNA"/>
</dbReference>
<dbReference type="GO" id="GO:0051500">
    <property type="term" value="F:D-tyrosyl-tRNA(Tyr) deacylase activity"/>
    <property type="evidence" value="ECO:0007669"/>
    <property type="project" value="TreeGrafter"/>
</dbReference>
<accession>A0A4P2VN17</accession>
<dbReference type="NCBIfam" id="TIGR00256">
    <property type="entry name" value="D-aminoacyl-tRNA deacylase"/>
    <property type="match status" value="1"/>
</dbReference>
<sequence length="175" mass="19235">MHEELLVRCVVQRATHAEVVIEGKSQGHLDNGLVVLFGVGAEQSLPEIPESDLPVLLKSFYPNLEKLAEKLISLRIFKDSNDKMNLSVRDINGGLYVISQFTLFANCRNGNRPSFTLSAKSNIAKAIYDLFLETLKKKAEELKVLSGIFAADMKVSFCNDGPVTLIIDAGVKGLL</sequence>
<proteinExistence type="inferred from homology"/>
<keyword evidence="3" id="KW-1185">Reference proteome</keyword>
<protein>
    <submittedName>
        <fullName evidence="2">D-aminoacyl-tRNA deacylase</fullName>
    </submittedName>
</protein>
<gene>
    <name evidence="2" type="ORF">JCM31447_17730</name>
</gene>
<dbReference type="RefSeq" id="WP_130608955.1">
    <property type="nucleotide sequence ID" value="NZ_AP019368.1"/>
</dbReference>
<name>A0A4P2VN17_FLUSA</name>
<dbReference type="PANTHER" id="PTHR10472:SF5">
    <property type="entry name" value="D-AMINOACYL-TRNA DEACYLASE 1"/>
    <property type="match status" value="1"/>
</dbReference>
<evidence type="ECO:0000313" key="2">
    <source>
        <dbReference type="EMBL" id="BBH53330.1"/>
    </source>
</evidence>
<dbReference type="PANTHER" id="PTHR10472">
    <property type="entry name" value="D-TYROSYL-TRNA TYR DEACYLASE"/>
    <property type="match status" value="1"/>
</dbReference>
<dbReference type="AlphaFoldDB" id="A0A4P2VN17"/>
<dbReference type="Gene3D" id="3.50.80.10">
    <property type="entry name" value="D-tyrosyl-tRNA(Tyr) deacylase"/>
    <property type="match status" value="1"/>
</dbReference>
<evidence type="ECO:0000256" key="1">
    <source>
        <dbReference type="ARBA" id="ARBA00009673"/>
    </source>
</evidence>